<proteinExistence type="predicted"/>
<protein>
    <recommendedName>
        <fullName evidence="4">Methyltransferase domain-containing protein</fullName>
    </recommendedName>
</protein>
<reference evidence="5 6" key="1">
    <citation type="journal article" date="2019" name="Emerg. Microbes Infect.">
        <title>Comprehensive subspecies identification of 175 nontuberculous mycobacteria species based on 7547 genomic profiles.</title>
        <authorList>
            <person name="Matsumoto Y."/>
            <person name="Kinjo T."/>
            <person name="Motooka D."/>
            <person name="Nabeya D."/>
            <person name="Jung N."/>
            <person name="Uechi K."/>
            <person name="Horii T."/>
            <person name="Iida T."/>
            <person name="Fujita J."/>
            <person name="Nakamura S."/>
        </authorList>
    </citation>
    <scope>NUCLEOTIDE SEQUENCE [LARGE SCALE GENOMIC DNA]</scope>
    <source>
        <strain evidence="5 6">JCM 17783</strain>
    </source>
</reference>
<sequence>MRLKVVKDTNFSAANRAVASSVIVPLSSTGHASIRPIVRVGRPVVYKGLMEDRDPRSFDRSTLREALARRLHRRAMAEGTLHLPAVPGMLDEYLTMCTTIFAGLGIRYTDEESAQLKTVLQGELAKAFKASSRSNIVLQFTKTFGTTLNYRVKPQWATIGADYDNWVDTREGSLFGTEPDARVWALASEAADPSTCRVLDIGAGTGRNALALARRGHPVDAVELAGKFADIIRAEAKRNSVDIRVIQSDVFVAMEGVRGDYQLVVLAEVVPDFRTPQELRGVFELAAQCLAPGGCLVFNTFLPRGGYAPDDAARQLGQQCHTTIFTRDEVSDAADGLSLELISDESAYEYEKAHLPEGAWPPTAWFDGWASGQDVFDVEREDSPIELRWLVYRKVG</sequence>
<keyword evidence="1" id="KW-0489">Methyltransferase</keyword>
<dbReference type="Gene3D" id="3.40.50.150">
    <property type="entry name" value="Vaccinia Virus protein VP39"/>
    <property type="match status" value="1"/>
</dbReference>
<accession>A0A7I7Q1X5</accession>
<evidence type="ECO:0000259" key="4">
    <source>
        <dbReference type="Pfam" id="PF13649"/>
    </source>
</evidence>
<dbReference type="SUPFAM" id="SSF53335">
    <property type="entry name" value="S-adenosyl-L-methionine-dependent methyltransferases"/>
    <property type="match status" value="1"/>
</dbReference>
<dbReference type="Proteomes" id="UP000467130">
    <property type="component" value="Chromosome"/>
</dbReference>
<dbReference type="KEGG" id="msto:MSTO_05600"/>
<dbReference type="InterPro" id="IPR041698">
    <property type="entry name" value="Methyltransf_25"/>
</dbReference>
<gene>
    <name evidence="5" type="ORF">MSTO_05600</name>
</gene>
<name>A0A7I7Q1X5_9MYCO</name>
<dbReference type="GO" id="GO:0032259">
    <property type="term" value="P:methylation"/>
    <property type="evidence" value="ECO:0007669"/>
    <property type="project" value="UniProtKB-KW"/>
</dbReference>
<feature type="domain" description="Methyltransferase" evidence="4">
    <location>
        <begin position="198"/>
        <end position="294"/>
    </location>
</feature>
<organism evidence="5 6">
    <name type="scientific">Mycobacterium stomatepiae</name>
    <dbReference type="NCBI Taxonomy" id="470076"/>
    <lineage>
        <taxon>Bacteria</taxon>
        <taxon>Bacillati</taxon>
        <taxon>Actinomycetota</taxon>
        <taxon>Actinomycetes</taxon>
        <taxon>Mycobacteriales</taxon>
        <taxon>Mycobacteriaceae</taxon>
        <taxon>Mycobacterium</taxon>
        <taxon>Mycobacterium simiae complex</taxon>
    </lineage>
</organism>
<evidence type="ECO:0000313" key="5">
    <source>
        <dbReference type="EMBL" id="BBY20355.1"/>
    </source>
</evidence>
<dbReference type="AlphaFoldDB" id="A0A7I7Q1X5"/>
<evidence type="ECO:0000313" key="6">
    <source>
        <dbReference type="Proteomes" id="UP000467130"/>
    </source>
</evidence>
<keyword evidence="2" id="KW-0808">Transferase</keyword>
<evidence type="ECO:0000256" key="1">
    <source>
        <dbReference type="ARBA" id="ARBA00022603"/>
    </source>
</evidence>
<dbReference type="CDD" id="cd02440">
    <property type="entry name" value="AdoMet_MTases"/>
    <property type="match status" value="1"/>
</dbReference>
<dbReference type="Pfam" id="PF13649">
    <property type="entry name" value="Methyltransf_25"/>
    <property type="match status" value="1"/>
</dbReference>
<dbReference type="InterPro" id="IPR029063">
    <property type="entry name" value="SAM-dependent_MTases_sf"/>
</dbReference>
<dbReference type="PANTHER" id="PTHR43464:SF19">
    <property type="entry name" value="UBIQUINONE BIOSYNTHESIS O-METHYLTRANSFERASE, MITOCHONDRIAL"/>
    <property type="match status" value="1"/>
</dbReference>
<dbReference type="EMBL" id="AP022587">
    <property type="protein sequence ID" value="BBY20355.1"/>
    <property type="molecule type" value="Genomic_DNA"/>
</dbReference>
<dbReference type="PANTHER" id="PTHR43464">
    <property type="entry name" value="METHYLTRANSFERASE"/>
    <property type="match status" value="1"/>
</dbReference>
<dbReference type="GO" id="GO:0008168">
    <property type="term" value="F:methyltransferase activity"/>
    <property type="evidence" value="ECO:0007669"/>
    <property type="project" value="UniProtKB-KW"/>
</dbReference>
<evidence type="ECO:0000256" key="2">
    <source>
        <dbReference type="ARBA" id="ARBA00022679"/>
    </source>
</evidence>
<keyword evidence="3" id="KW-0949">S-adenosyl-L-methionine</keyword>
<keyword evidence="6" id="KW-1185">Reference proteome</keyword>
<evidence type="ECO:0000256" key="3">
    <source>
        <dbReference type="ARBA" id="ARBA00022691"/>
    </source>
</evidence>